<feature type="compositionally biased region" description="Polar residues" evidence="1">
    <location>
        <begin position="45"/>
        <end position="54"/>
    </location>
</feature>
<protein>
    <submittedName>
        <fullName evidence="2">Uncharacterized protein</fullName>
    </submittedName>
</protein>
<feature type="compositionally biased region" description="Polar residues" evidence="1">
    <location>
        <begin position="17"/>
        <end position="29"/>
    </location>
</feature>
<name>A0A8S9U2F8_PHYIN</name>
<proteinExistence type="predicted"/>
<feature type="compositionally biased region" description="Basic and acidic residues" evidence="1">
    <location>
        <begin position="1"/>
        <end position="15"/>
    </location>
</feature>
<organism evidence="2 3">
    <name type="scientific">Phytophthora infestans</name>
    <name type="common">Potato late blight agent</name>
    <name type="synonym">Botrytis infestans</name>
    <dbReference type="NCBI Taxonomy" id="4787"/>
    <lineage>
        <taxon>Eukaryota</taxon>
        <taxon>Sar</taxon>
        <taxon>Stramenopiles</taxon>
        <taxon>Oomycota</taxon>
        <taxon>Peronosporomycetes</taxon>
        <taxon>Peronosporales</taxon>
        <taxon>Peronosporaceae</taxon>
        <taxon>Phytophthora</taxon>
    </lineage>
</organism>
<dbReference type="Proteomes" id="UP000704712">
    <property type="component" value="Unassembled WGS sequence"/>
</dbReference>
<evidence type="ECO:0000313" key="2">
    <source>
        <dbReference type="EMBL" id="KAF4135096.1"/>
    </source>
</evidence>
<evidence type="ECO:0000256" key="1">
    <source>
        <dbReference type="SAM" id="MobiDB-lite"/>
    </source>
</evidence>
<evidence type="ECO:0000313" key="3">
    <source>
        <dbReference type="Proteomes" id="UP000704712"/>
    </source>
</evidence>
<gene>
    <name evidence="2" type="ORF">GN958_ATG15766</name>
</gene>
<feature type="region of interest" description="Disordered" evidence="1">
    <location>
        <begin position="1"/>
        <end position="79"/>
    </location>
</feature>
<accession>A0A8S9U2F8</accession>
<sequence length="183" mass="20777">MEDRCPHFDVLKDVMDSSPSTRPLLTTEVSEFRDDIESDAEDAETTTNGGQEDSSGVVRLQASAEERPLTGRARRNIESIRPPRNRAAITSFAWNDFNAGYTKVKEQEQLSARKNHQEKLAMQREELHQTARLQERRIACVEEEAKDRIQLLQAQRDRETNSSQDRGIVAQDGVGPMPKAVER</sequence>
<feature type="region of interest" description="Disordered" evidence="1">
    <location>
        <begin position="153"/>
        <end position="183"/>
    </location>
</feature>
<comment type="caution">
    <text evidence="2">The sequence shown here is derived from an EMBL/GenBank/DDBJ whole genome shotgun (WGS) entry which is preliminary data.</text>
</comment>
<dbReference type="AlphaFoldDB" id="A0A8S9U2F8"/>
<dbReference type="EMBL" id="JAACNO010002206">
    <property type="protein sequence ID" value="KAF4135096.1"/>
    <property type="molecule type" value="Genomic_DNA"/>
</dbReference>
<reference evidence="2" key="1">
    <citation type="submission" date="2020-03" db="EMBL/GenBank/DDBJ databases">
        <title>Hybrid Assembly of Korean Phytophthora infestans isolates.</title>
        <authorList>
            <person name="Prokchorchik M."/>
            <person name="Lee Y."/>
            <person name="Seo J."/>
            <person name="Cho J.-H."/>
            <person name="Park Y.-E."/>
            <person name="Jang D.-C."/>
            <person name="Im J.-S."/>
            <person name="Choi J.-G."/>
            <person name="Park H.-J."/>
            <person name="Lee G.-B."/>
            <person name="Lee Y.-G."/>
            <person name="Hong S.-Y."/>
            <person name="Cho K."/>
            <person name="Sohn K.H."/>
        </authorList>
    </citation>
    <scope>NUCLEOTIDE SEQUENCE</scope>
    <source>
        <strain evidence="2">KR_2_A2</strain>
    </source>
</reference>